<reference evidence="3 4" key="1">
    <citation type="submission" date="2020-08" db="EMBL/GenBank/DDBJ databases">
        <title>A Genomic Blueprint of the Chicken Gut Microbiome.</title>
        <authorList>
            <person name="Gilroy R."/>
            <person name="Ravi A."/>
            <person name="Getino M."/>
            <person name="Pursley I."/>
            <person name="Horton D.L."/>
            <person name="Alikhan N.-F."/>
            <person name="Baker D."/>
            <person name="Gharbi K."/>
            <person name="Hall N."/>
            <person name="Watson M."/>
            <person name="Adriaenssens E.M."/>
            <person name="Foster-Nyarko E."/>
            <person name="Jarju S."/>
            <person name="Secka A."/>
            <person name="Antonio M."/>
            <person name="Oren A."/>
            <person name="Chaudhuri R."/>
            <person name="La Ragione R.M."/>
            <person name="Hildebrand F."/>
            <person name="Pallen M.J."/>
        </authorList>
    </citation>
    <scope>NUCLEOTIDE SEQUENCE [LARGE SCALE GENOMIC DNA]</scope>
    <source>
        <strain evidence="3 4">Sa2CVA6</strain>
    </source>
</reference>
<feature type="domain" description="DUF7933" evidence="2">
    <location>
        <begin position="931"/>
        <end position="1068"/>
    </location>
</feature>
<evidence type="ECO:0000259" key="2">
    <source>
        <dbReference type="Pfam" id="PF25564"/>
    </source>
</evidence>
<keyword evidence="1" id="KW-0472">Membrane</keyword>
<evidence type="ECO:0000256" key="1">
    <source>
        <dbReference type="SAM" id="Phobius"/>
    </source>
</evidence>
<keyword evidence="1" id="KW-1133">Transmembrane helix</keyword>
<organism evidence="3 4">
    <name type="scientific">Comamonas avium</name>
    <dbReference type="NCBI Taxonomy" id="2762231"/>
    <lineage>
        <taxon>Bacteria</taxon>
        <taxon>Pseudomonadati</taxon>
        <taxon>Pseudomonadota</taxon>
        <taxon>Betaproteobacteria</taxon>
        <taxon>Burkholderiales</taxon>
        <taxon>Comamonadaceae</taxon>
        <taxon>Comamonas</taxon>
    </lineage>
</organism>
<evidence type="ECO:0000313" key="4">
    <source>
        <dbReference type="Proteomes" id="UP000634919"/>
    </source>
</evidence>
<keyword evidence="4" id="KW-1185">Reference proteome</keyword>
<feature type="domain" description="DUF7933" evidence="2">
    <location>
        <begin position="1077"/>
        <end position="1188"/>
    </location>
</feature>
<protein>
    <recommendedName>
        <fullName evidence="2">DUF7933 domain-containing protein</fullName>
    </recommendedName>
</protein>
<dbReference type="RefSeq" id="WP_191722563.1">
    <property type="nucleotide sequence ID" value="NZ_JACSQK010000003.1"/>
</dbReference>
<feature type="domain" description="DUF7933" evidence="2">
    <location>
        <begin position="659"/>
        <end position="777"/>
    </location>
</feature>
<dbReference type="NCBIfam" id="TIGR01451">
    <property type="entry name" value="B_ant_repeat"/>
    <property type="match status" value="1"/>
</dbReference>
<feature type="transmembrane region" description="Helical" evidence="1">
    <location>
        <begin position="35"/>
        <end position="56"/>
    </location>
</feature>
<feature type="domain" description="DUF7933" evidence="2">
    <location>
        <begin position="797"/>
        <end position="923"/>
    </location>
</feature>
<keyword evidence="1" id="KW-0812">Transmembrane</keyword>
<dbReference type="InterPro" id="IPR057693">
    <property type="entry name" value="DUF7933"/>
</dbReference>
<name>A0ABR8S9J4_9BURK</name>
<dbReference type="EMBL" id="JACSQK010000003">
    <property type="protein sequence ID" value="MBD7960159.1"/>
    <property type="molecule type" value="Genomic_DNA"/>
</dbReference>
<feature type="domain" description="DUF7933" evidence="2">
    <location>
        <begin position="212"/>
        <end position="351"/>
    </location>
</feature>
<dbReference type="InterPro" id="IPR047589">
    <property type="entry name" value="DUF11_rpt"/>
</dbReference>
<gene>
    <name evidence="3" type="ORF">H9646_06665</name>
</gene>
<sequence>MPNFRLLNWTKLLPSGTQGAAVPFRTWCASRSLRYLVASALLAGGSFWGAGVLIAAEFADFTVSLGVKDVATDKSSLKPGETTTLRITLGNNSSTTTLTNVGFSELLPVGANGSLEAVGSLEILPVGSGCTGTVDLSDTKTIVVSGFTVPQKSGAEAGPVSCYIDIPVIAKSKTGVKQEGLVYDLTGKISSDQGSNKGDASKSFVVESVGRPTWDKSFEGGDAVLNGGTVNLKLTVTNPSNGVPLTNVSFKDIFPTNSGSLGGAVIDPVGTPTYANCGNPSITSNSGAAAGVTVSSVSVAVGQTCTITVPVQARHTGGEYQLSKTNTLQATDFSSAQGLVPSGNASDSINVRSPLRVAKTVSPATVSAGQTGTFTVELFNDSNQALTVAQFNEARISNASPGGTKYLDATSVANSCAGGSHGLSGSSNRGFTTSGYSIPANGSCKITVTFTGALDQLNEPLTYTNTINKGQVDVGNAAIVSQPASAPVTVVDQFWVNKTQSPVNAAPGNPVQYNVTVLNYDNSAAANDVKVRDTLQSGSTFLVDAPYAVSSTCSSGNGRVDTTNVKGDGNLLFTLSSVPAASGNTPGSCTITFWAQTSTTAAIGNTVKNRIGECGVYTGSSPAAGTCNGKASQEVAATVIAPLKAEKTFSGDYSKPDLEVREGAPVTLKIRLSNYTDQKLTGVTLGDALQLASNGTAQLRIASLPKASTTCVGGTVTAAADGTSLALNGAEVPARTASSNAPGQCEIQVDVVGPAGIYSNTAQVTQATQTYANGAEANTATVNSNTAKLTFIGSLTASKAFSPDVMTVNGKSTVTIKLKNSDTSAPITGIAVTDNLATAGLKLADPAKMYSTCGGSPTFEGAAGAGKAVMKGASLPPSGTCDFIFDVVDDGSKTSGNWVNILKAGDIRADNGVQNQQDVQATLARSSEETPSITKAFSLTDVSPGQPNRLSIEIKNGQQKLTGVTLTDWFTQDGTQAGADTGLRIASPANAATTCSGGSVQAVSGGTSVTIQGATLEQRNGVDEPGKNTCTVSVDVMATIPGAFKNTIPAKGLVSNEGQSNGGAATASFQTGSKVGVSKHFTPAVVTAGERSRLRINFYNPTPVALGNVGLVDQLPAAASGGGQMTVAPGPNIVQTCGDVTKVDVSDPKKVVISNANLAGAGTGVQVVVCYVELDVLADIDGSYANKILENSLTVQDKPVKHPPAENTMHAVQPLVVHKAFDLKTLDSGTLPGGWSKGVATHKAGEVATLTIHVENKNPDLALTALTFTDVLPDGVVVAQVCDSVGLALATVISRLSWRTAAVVLHCSSH</sequence>
<evidence type="ECO:0000313" key="3">
    <source>
        <dbReference type="EMBL" id="MBD7960159.1"/>
    </source>
</evidence>
<dbReference type="Pfam" id="PF25564">
    <property type="entry name" value="DUF7933"/>
    <property type="match status" value="5"/>
</dbReference>
<comment type="caution">
    <text evidence="3">The sequence shown here is derived from an EMBL/GenBank/DDBJ whole genome shotgun (WGS) entry which is preliminary data.</text>
</comment>
<proteinExistence type="predicted"/>
<dbReference type="Proteomes" id="UP000634919">
    <property type="component" value="Unassembled WGS sequence"/>
</dbReference>
<accession>A0ABR8S9J4</accession>